<evidence type="ECO:0000256" key="3">
    <source>
        <dbReference type="ARBA" id="ARBA00023015"/>
    </source>
</evidence>
<dbReference type="HAMAP" id="MF_00948">
    <property type="entry name" value="NusG"/>
    <property type="match status" value="1"/>
</dbReference>
<evidence type="ECO:0000256" key="5">
    <source>
        <dbReference type="HAMAP-Rule" id="MF_00948"/>
    </source>
</evidence>
<dbReference type="Proteomes" id="UP000617681">
    <property type="component" value="Chromosome"/>
</dbReference>
<dbReference type="Gene3D" id="2.30.30.30">
    <property type="match status" value="1"/>
</dbReference>
<keyword evidence="4 5" id="KW-0804">Transcription</keyword>
<dbReference type="RefSeq" id="WP_005390590.1">
    <property type="nucleotide sequence ID" value="NZ_CP069485.1"/>
</dbReference>
<dbReference type="InterPro" id="IPR015869">
    <property type="entry name" value="Transcrpt_antiterm_NusG_bac_CS"/>
</dbReference>
<dbReference type="CDD" id="cd06091">
    <property type="entry name" value="KOW_NusG"/>
    <property type="match status" value="1"/>
</dbReference>
<dbReference type="CDD" id="cd09891">
    <property type="entry name" value="NGN_Bact_1"/>
    <property type="match status" value="1"/>
</dbReference>
<dbReference type="InterPro" id="IPR043425">
    <property type="entry name" value="NusG-like"/>
</dbReference>
<comment type="similarity">
    <text evidence="5 7">Belongs to the NusG family.</text>
</comment>
<dbReference type="PROSITE" id="PS01014">
    <property type="entry name" value="NUSG"/>
    <property type="match status" value="1"/>
</dbReference>
<dbReference type="GO" id="GO:0031564">
    <property type="term" value="P:transcription antitermination"/>
    <property type="evidence" value="ECO:0007669"/>
    <property type="project" value="UniProtKB-UniRule"/>
</dbReference>
<evidence type="ECO:0000256" key="2">
    <source>
        <dbReference type="ARBA" id="ARBA00022814"/>
    </source>
</evidence>
<evidence type="ECO:0000256" key="6">
    <source>
        <dbReference type="NCBIfam" id="TIGR00922"/>
    </source>
</evidence>
<dbReference type="SMART" id="SM00738">
    <property type="entry name" value="NGN"/>
    <property type="match status" value="1"/>
</dbReference>
<dbReference type="InterPro" id="IPR006645">
    <property type="entry name" value="NGN-like_dom"/>
</dbReference>
<dbReference type="AlphaFoldDB" id="A0AAX1L9G6"/>
<dbReference type="InterPro" id="IPR047050">
    <property type="entry name" value="NGN"/>
</dbReference>
<dbReference type="GO" id="GO:0005829">
    <property type="term" value="C:cytosol"/>
    <property type="evidence" value="ECO:0007669"/>
    <property type="project" value="TreeGrafter"/>
</dbReference>
<dbReference type="EMBL" id="CP069534">
    <property type="protein sequence ID" value="QRP71044.1"/>
    <property type="molecule type" value="Genomic_DNA"/>
</dbReference>
<evidence type="ECO:0000256" key="7">
    <source>
        <dbReference type="RuleBase" id="RU000538"/>
    </source>
</evidence>
<dbReference type="PANTHER" id="PTHR30265">
    <property type="entry name" value="RHO-INTERACTING TRANSCRIPTION TERMINATION FACTOR NUSG"/>
    <property type="match status" value="1"/>
</dbReference>
<dbReference type="InterPro" id="IPR001062">
    <property type="entry name" value="Transcrpt_antiterm_NusG"/>
</dbReference>
<comment type="function">
    <text evidence="5 7">Participates in transcription elongation, termination and antitermination.</text>
</comment>
<sequence length="255" mass="28363">MEEQENVEQVESQVEAPESEATEPEAPETPETPETEELSAEEKALQEYKQRLRKFIRELKKLPGTWYIIQTYSGYENKVKTNLTQRAENLEVDEYIHDIVVPVEEVTEMRDGKKKIVKKKLLPGYVLVRMEMNDSVWSVVRGTPGVTSFVGNEGQATPVKPKDVAKFLMPQQAVEEQAADAEGDTVVAAPAAEKKPVEVDFEVGESVTILSGALATVSATISDIDRDSGKLHALVSIFGRDTPVELTFDQVEKIN</sequence>
<feature type="domain" description="NusG-like N-terminal" evidence="9">
    <location>
        <begin position="63"/>
        <end position="171"/>
    </location>
</feature>
<proteinExistence type="inferred from homology"/>
<protein>
    <recommendedName>
        <fullName evidence="5 6">Transcription termination/antitermination protein NusG</fullName>
    </recommendedName>
</protein>
<evidence type="ECO:0000256" key="1">
    <source>
        <dbReference type="ARBA" id="ARBA00022472"/>
    </source>
</evidence>
<name>A0AAX1L9G6_9CORY</name>
<dbReference type="SUPFAM" id="SSF50104">
    <property type="entry name" value="Translation proteins SH3-like domain"/>
    <property type="match status" value="1"/>
</dbReference>
<dbReference type="InterPro" id="IPR036735">
    <property type="entry name" value="NGN_dom_sf"/>
</dbReference>
<gene>
    <name evidence="5 10" type="primary">nusG</name>
    <name evidence="10" type="ORF">I6J21_02495</name>
</gene>
<reference evidence="10" key="1">
    <citation type="submission" date="2021-02" db="EMBL/GenBank/DDBJ databases">
        <title>FDA dAtabase for Regulatory Grade micrObial Sequences (FDA-ARGOS): Supporting development and validation of Infectious Disease Dx tests.</title>
        <authorList>
            <person name="Sproer C."/>
            <person name="Gronow S."/>
            <person name="Severitt S."/>
            <person name="Schroder I."/>
            <person name="Tallon L."/>
            <person name="Sadzewicz L."/>
            <person name="Zhao X."/>
            <person name="Boylan J."/>
            <person name="Ott S."/>
            <person name="Bowen H."/>
            <person name="Vavikolanu K."/>
            <person name="Mehta A."/>
            <person name="Aluvathingal J."/>
            <person name="Nadendla S."/>
            <person name="Lowell S."/>
            <person name="Myers T."/>
            <person name="Yan Y."/>
            <person name="Sichtig H."/>
        </authorList>
    </citation>
    <scope>NUCLEOTIDE SEQUENCE</scope>
    <source>
        <strain evidence="10">FDAARGOS_1191</strain>
    </source>
</reference>
<dbReference type="Pfam" id="PF02357">
    <property type="entry name" value="NusG"/>
    <property type="match status" value="1"/>
</dbReference>
<dbReference type="SUPFAM" id="SSF82679">
    <property type="entry name" value="N-utilization substance G protein NusG, N-terminal domain"/>
    <property type="match status" value="1"/>
</dbReference>
<evidence type="ECO:0000259" key="9">
    <source>
        <dbReference type="SMART" id="SM00738"/>
    </source>
</evidence>
<evidence type="ECO:0000313" key="11">
    <source>
        <dbReference type="Proteomes" id="UP000617681"/>
    </source>
</evidence>
<organism evidence="10 11">
    <name type="scientific">Corynebacterium glucuronolyticum</name>
    <dbReference type="NCBI Taxonomy" id="39791"/>
    <lineage>
        <taxon>Bacteria</taxon>
        <taxon>Bacillati</taxon>
        <taxon>Actinomycetota</taxon>
        <taxon>Actinomycetes</taxon>
        <taxon>Mycobacteriales</taxon>
        <taxon>Corynebacteriaceae</taxon>
        <taxon>Corynebacterium</taxon>
    </lineage>
</organism>
<dbReference type="PRINTS" id="PR00338">
    <property type="entry name" value="NUSGTNSCPFCT"/>
</dbReference>
<keyword evidence="1 5" id="KW-0806">Transcription termination</keyword>
<dbReference type="NCBIfam" id="TIGR00922">
    <property type="entry name" value="nusG"/>
    <property type="match status" value="1"/>
</dbReference>
<evidence type="ECO:0000256" key="8">
    <source>
        <dbReference type="SAM" id="MobiDB-lite"/>
    </source>
</evidence>
<dbReference type="PANTHER" id="PTHR30265:SF2">
    <property type="entry name" value="TRANSCRIPTION TERMINATION_ANTITERMINATION PROTEIN NUSG"/>
    <property type="match status" value="1"/>
</dbReference>
<feature type="compositionally biased region" description="Acidic residues" evidence="8">
    <location>
        <begin position="17"/>
        <end position="39"/>
    </location>
</feature>
<dbReference type="InterPro" id="IPR014722">
    <property type="entry name" value="Rib_uL2_dom2"/>
</dbReference>
<dbReference type="InterPro" id="IPR008991">
    <property type="entry name" value="Translation_prot_SH3-like_sf"/>
</dbReference>
<dbReference type="GO" id="GO:0032784">
    <property type="term" value="P:regulation of DNA-templated transcription elongation"/>
    <property type="evidence" value="ECO:0007669"/>
    <property type="project" value="InterPro"/>
</dbReference>
<feature type="region of interest" description="Disordered" evidence="8">
    <location>
        <begin position="1"/>
        <end position="42"/>
    </location>
</feature>
<keyword evidence="2 5" id="KW-0889">Transcription antitermination</keyword>
<dbReference type="GO" id="GO:0006353">
    <property type="term" value="P:DNA-templated transcription termination"/>
    <property type="evidence" value="ECO:0007669"/>
    <property type="project" value="UniProtKB-UniRule"/>
</dbReference>
<evidence type="ECO:0000256" key="4">
    <source>
        <dbReference type="ARBA" id="ARBA00023163"/>
    </source>
</evidence>
<keyword evidence="3 5" id="KW-0805">Transcription regulation</keyword>
<evidence type="ECO:0000313" key="10">
    <source>
        <dbReference type="EMBL" id="QRP71044.1"/>
    </source>
</evidence>
<dbReference type="Gene3D" id="3.30.70.940">
    <property type="entry name" value="NusG, N-terminal domain"/>
    <property type="match status" value="1"/>
</dbReference>
<accession>A0AAX1L9G6</accession>
<dbReference type="GO" id="GO:0006354">
    <property type="term" value="P:DNA-templated transcription elongation"/>
    <property type="evidence" value="ECO:0007669"/>
    <property type="project" value="UniProtKB-UniRule"/>
</dbReference>